<reference evidence="5 6" key="1">
    <citation type="submission" date="2019-05" db="EMBL/GenBank/DDBJ databases">
        <title>Psychrobacillus vulpis sp. nov., a new species isolated from feces of a red fox that inhabits in The Tablas de Daimiel Natural Park, Albacete, Spain.</title>
        <authorList>
            <person name="Rodriguez M."/>
            <person name="Reina J.C."/>
            <person name="Bejar V."/>
            <person name="Llamas I."/>
        </authorList>
    </citation>
    <scope>NUCLEOTIDE SEQUENCE [LARGE SCALE GENOMIC DNA]</scope>
    <source>
        <strain evidence="5 6">NHI-2</strain>
    </source>
</reference>
<dbReference type="GO" id="GO:0030288">
    <property type="term" value="C:outer membrane-bounded periplasmic space"/>
    <property type="evidence" value="ECO:0007669"/>
    <property type="project" value="TreeGrafter"/>
</dbReference>
<dbReference type="Pfam" id="PF02872">
    <property type="entry name" value="5_nucleotid_C"/>
    <property type="match status" value="1"/>
</dbReference>
<dbReference type="Gene3D" id="3.90.780.10">
    <property type="entry name" value="5'-Nucleotidase, C-terminal domain"/>
    <property type="match status" value="1"/>
</dbReference>
<dbReference type="PRINTS" id="PR01607">
    <property type="entry name" value="APYRASEFAMLY"/>
</dbReference>
<dbReference type="GO" id="GO:0009166">
    <property type="term" value="P:nucleotide catabolic process"/>
    <property type="evidence" value="ECO:0007669"/>
    <property type="project" value="InterPro"/>
</dbReference>
<accession>A0A544TMI2</accession>
<feature type="domain" description="5'-Nucleotidase C-terminal" evidence="4">
    <location>
        <begin position="322"/>
        <end position="479"/>
    </location>
</feature>
<evidence type="ECO:0000313" key="5">
    <source>
        <dbReference type="EMBL" id="TQR18620.1"/>
    </source>
</evidence>
<dbReference type="SUPFAM" id="SSF56300">
    <property type="entry name" value="Metallo-dependent phosphatases"/>
    <property type="match status" value="1"/>
</dbReference>
<dbReference type="Pfam" id="PF00149">
    <property type="entry name" value="Metallophos"/>
    <property type="match status" value="1"/>
</dbReference>
<dbReference type="PANTHER" id="PTHR11575">
    <property type="entry name" value="5'-NUCLEOTIDASE-RELATED"/>
    <property type="match status" value="1"/>
</dbReference>
<dbReference type="InterPro" id="IPR006179">
    <property type="entry name" value="5_nucleotidase/apyrase"/>
</dbReference>
<keyword evidence="2" id="KW-0547">Nucleotide-binding</keyword>
<evidence type="ECO:0000256" key="1">
    <source>
        <dbReference type="ARBA" id="ARBA00022729"/>
    </source>
</evidence>
<dbReference type="InterPro" id="IPR006146">
    <property type="entry name" value="5'-Nucleotdase_CS"/>
</dbReference>
<dbReference type="Gene3D" id="3.60.21.10">
    <property type="match status" value="1"/>
</dbReference>
<dbReference type="AlphaFoldDB" id="A0A544TMI2"/>
<dbReference type="OrthoDB" id="9775118at2"/>
<feature type="domain" description="Calcineurin-like phosphoesterase" evidence="3">
    <location>
        <begin position="5"/>
        <end position="237"/>
    </location>
</feature>
<dbReference type="RefSeq" id="WP_142605142.1">
    <property type="nucleotide sequence ID" value="NZ_VDGG01000002.1"/>
</dbReference>
<sequence length="517" mass="58366">MKKITILQTSDIHGSIYPLNYGNNKIADIGLGKLATKIKQERALDEQLILIDNGDLIQGTPLTYYYVQFLKDKSNPMISILNHLSYDAAIIGNHEFNYGMSMLNQAVQESTFPWLSANIVGEKSKQPYFGQPYTIKEVEGTKIAILGVTTHYIPNWENEQNIAGLAFHDALQDTKKWVAHIKEQENPDVLIVSYHGGFERDIVTGEPTEKLTGENQGYAICQEIEGIDVLLTGHQHRSLTGNINGVEIVQPFNNGQMIGKIVLTLNEENEITHKTSELLAVDDVEADKEVLKMTANLEEQTQKWLDQPIGKIKGDMLITDPLIVRTSDHAAIEFINNVQMDIAGVEISNTSLFNNASPGFEPNVTMRDIIANYMFPNTLKVLRLSGKDIKEALEQSAQYFTLNEEGSLEVNPAYIYPKPQHYNYDMWEGIEYVLDIRNPVGKRVTTLNVKDAPIQLDGEYDVVMNNYRAGGGGNFTMFQDKPVIKDIPMDMTEIIVNYIRERRTVKASVNHNWKVIW</sequence>
<dbReference type="EMBL" id="VDGG01000002">
    <property type="protein sequence ID" value="TQR18620.1"/>
    <property type="molecule type" value="Genomic_DNA"/>
</dbReference>
<keyword evidence="6" id="KW-1185">Reference proteome</keyword>
<dbReference type="PROSITE" id="PS00786">
    <property type="entry name" value="5_NUCLEOTIDASE_2"/>
    <property type="match status" value="1"/>
</dbReference>
<dbReference type="GO" id="GO:0046872">
    <property type="term" value="F:metal ion binding"/>
    <property type="evidence" value="ECO:0007669"/>
    <property type="project" value="InterPro"/>
</dbReference>
<evidence type="ECO:0000313" key="6">
    <source>
        <dbReference type="Proteomes" id="UP000318937"/>
    </source>
</evidence>
<dbReference type="InterPro" id="IPR004843">
    <property type="entry name" value="Calcineurin-like_PHP"/>
</dbReference>
<dbReference type="PANTHER" id="PTHR11575:SF6">
    <property type="entry name" value="2',3'-CYCLIC-NUCLEOTIDE 2'-PHOSPHODIESTERASE_3'-NUCLEOTIDASE"/>
    <property type="match status" value="1"/>
</dbReference>
<dbReference type="InterPro" id="IPR008334">
    <property type="entry name" value="5'-Nucleotdase_C"/>
</dbReference>
<dbReference type="Proteomes" id="UP000318937">
    <property type="component" value="Unassembled WGS sequence"/>
</dbReference>
<keyword evidence="1" id="KW-0732">Signal</keyword>
<gene>
    <name evidence="5" type="ORF">FG383_01870</name>
</gene>
<protein>
    <submittedName>
        <fullName evidence="5">Bifunctional metallophosphatase/5'-nucleotidase</fullName>
    </submittedName>
</protein>
<organism evidence="5 6">
    <name type="scientific">Psychrobacillus soli</name>
    <dbReference type="NCBI Taxonomy" id="1543965"/>
    <lineage>
        <taxon>Bacteria</taxon>
        <taxon>Bacillati</taxon>
        <taxon>Bacillota</taxon>
        <taxon>Bacilli</taxon>
        <taxon>Bacillales</taxon>
        <taxon>Bacillaceae</taxon>
        <taxon>Psychrobacillus</taxon>
    </lineage>
</organism>
<proteinExistence type="inferred from homology"/>
<evidence type="ECO:0000256" key="2">
    <source>
        <dbReference type="RuleBase" id="RU362119"/>
    </source>
</evidence>
<dbReference type="SUPFAM" id="SSF55816">
    <property type="entry name" value="5'-nucleotidase (syn. UDP-sugar hydrolase), C-terminal domain"/>
    <property type="match status" value="1"/>
</dbReference>
<dbReference type="GO" id="GO:0000166">
    <property type="term" value="F:nucleotide binding"/>
    <property type="evidence" value="ECO:0007669"/>
    <property type="project" value="UniProtKB-KW"/>
</dbReference>
<name>A0A544TMI2_9BACI</name>
<comment type="caution">
    <text evidence="5">The sequence shown here is derived from an EMBL/GenBank/DDBJ whole genome shotgun (WGS) entry which is preliminary data.</text>
</comment>
<keyword evidence="2" id="KW-0378">Hydrolase</keyword>
<evidence type="ECO:0000259" key="4">
    <source>
        <dbReference type="Pfam" id="PF02872"/>
    </source>
</evidence>
<dbReference type="InterPro" id="IPR029052">
    <property type="entry name" value="Metallo-depent_PP-like"/>
</dbReference>
<evidence type="ECO:0000259" key="3">
    <source>
        <dbReference type="Pfam" id="PF00149"/>
    </source>
</evidence>
<dbReference type="InterPro" id="IPR036907">
    <property type="entry name" value="5'-Nucleotdase_C_sf"/>
</dbReference>
<dbReference type="GO" id="GO:0016788">
    <property type="term" value="F:hydrolase activity, acting on ester bonds"/>
    <property type="evidence" value="ECO:0007669"/>
    <property type="project" value="InterPro"/>
</dbReference>
<comment type="similarity">
    <text evidence="2">Belongs to the 5'-nucleotidase family.</text>
</comment>